<dbReference type="Gene3D" id="3.20.20.100">
    <property type="entry name" value="NADP-dependent oxidoreductase domain"/>
    <property type="match status" value="1"/>
</dbReference>
<comment type="caution">
    <text evidence="3">The sequence shown here is derived from an EMBL/GenBank/DDBJ whole genome shotgun (WGS) entry which is preliminary data.</text>
</comment>
<dbReference type="EMBL" id="JAPDRL010000005">
    <property type="protein sequence ID" value="KAJ9668765.1"/>
    <property type="molecule type" value="Genomic_DNA"/>
</dbReference>
<evidence type="ECO:0000259" key="2">
    <source>
        <dbReference type="Pfam" id="PF00248"/>
    </source>
</evidence>
<dbReference type="InterPro" id="IPR020471">
    <property type="entry name" value="AKR"/>
</dbReference>
<keyword evidence="4" id="KW-1185">Reference proteome</keyword>
<organism evidence="3 4">
    <name type="scientific">Coniosporium apollinis</name>
    <dbReference type="NCBI Taxonomy" id="61459"/>
    <lineage>
        <taxon>Eukaryota</taxon>
        <taxon>Fungi</taxon>
        <taxon>Dikarya</taxon>
        <taxon>Ascomycota</taxon>
        <taxon>Pezizomycotina</taxon>
        <taxon>Dothideomycetes</taxon>
        <taxon>Dothideomycetes incertae sedis</taxon>
        <taxon>Coniosporium</taxon>
    </lineage>
</organism>
<dbReference type="Proteomes" id="UP001172684">
    <property type="component" value="Unassembled WGS sequence"/>
</dbReference>
<proteinExistence type="predicted"/>
<dbReference type="PANTHER" id="PTHR43827:SF13">
    <property type="entry name" value="ALDO_KETO REDUCTASE FAMILY PROTEIN"/>
    <property type="match status" value="1"/>
</dbReference>
<dbReference type="InterPro" id="IPR023210">
    <property type="entry name" value="NADP_OxRdtase_dom"/>
</dbReference>
<dbReference type="Pfam" id="PF00248">
    <property type="entry name" value="Aldo_ket_red"/>
    <property type="match status" value="1"/>
</dbReference>
<dbReference type="InterPro" id="IPR036812">
    <property type="entry name" value="NAD(P)_OxRdtase_dom_sf"/>
</dbReference>
<feature type="domain" description="NADP-dependent oxidoreductase" evidence="2">
    <location>
        <begin position="41"/>
        <end position="271"/>
    </location>
</feature>
<evidence type="ECO:0000313" key="4">
    <source>
        <dbReference type="Proteomes" id="UP001172684"/>
    </source>
</evidence>
<evidence type="ECO:0000256" key="1">
    <source>
        <dbReference type="ARBA" id="ARBA00023002"/>
    </source>
</evidence>
<evidence type="ECO:0000313" key="3">
    <source>
        <dbReference type="EMBL" id="KAJ9668765.1"/>
    </source>
</evidence>
<dbReference type="SUPFAM" id="SSF51430">
    <property type="entry name" value="NAD(P)-linked oxidoreductase"/>
    <property type="match status" value="1"/>
</dbReference>
<dbReference type="InterPro" id="IPR018170">
    <property type="entry name" value="Aldo/ket_reductase_CS"/>
</dbReference>
<protein>
    <recommendedName>
        <fullName evidence="2">NADP-dependent oxidoreductase domain-containing protein</fullName>
    </recommendedName>
</protein>
<dbReference type="PROSITE" id="PS00062">
    <property type="entry name" value="ALDOKETO_REDUCTASE_2"/>
    <property type="match status" value="1"/>
</dbReference>
<dbReference type="PANTHER" id="PTHR43827">
    <property type="entry name" value="2,5-DIKETO-D-GLUCONIC ACID REDUCTASE"/>
    <property type="match status" value="1"/>
</dbReference>
<dbReference type="PRINTS" id="PR00069">
    <property type="entry name" value="ALDKETRDTASE"/>
</dbReference>
<sequence length="500" mass="55014">MSSSTLSLKSTLPLPKSKHQIPRLGFGVYQSHGPTCVKSCLTALKVGYRHIDTAQYYANESLVGDAVRQSGIPRSEIFITTKILSPGSDADSTYQSVVDSVAKIDGGKHGYVDLFLIHSPNGGKEARKLMWQALERAQKEGKVRDIGVSNFGRGHIEELKQWAEVWPPAVNQIELHPWCQQRTAVSYCEEKGIVVEAYCPLVRNQKADDKTLNALAEKYQKSTGQILIRYCLQKGWVPLPKSDTPSRIEANADVYGFDISKEDMETLDGLDQGDKGAIVQAGSVDQAPKDFNIIETNYQEYMGVASANEKCVEQMEKGAAAARSGEALARTDIKVLSEELVETAGVLQSCGRSYQQNTRLLTVSLTAWGNGNDSFSPPLPTTLVQGSSPLNGGITEVKDSIGESVKKEYVVGKIHALKGRFDVLKEAITTNASDPRPNIDDSGAAKLFAREKDIMDMADKYRDVLGGSTLDDFRAFFDDYVNTVLQRNNQALITRNHRER</sequence>
<dbReference type="PROSITE" id="PS00063">
    <property type="entry name" value="ALDOKETO_REDUCTASE_3"/>
    <property type="match status" value="1"/>
</dbReference>
<name>A0ABQ9P2H6_9PEZI</name>
<dbReference type="PROSITE" id="PS00798">
    <property type="entry name" value="ALDOKETO_REDUCTASE_1"/>
    <property type="match status" value="1"/>
</dbReference>
<accession>A0ABQ9P2H6</accession>
<dbReference type="CDD" id="cd19071">
    <property type="entry name" value="AKR_AKR1-5-like"/>
    <property type="match status" value="1"/>
</dbReference>
<reference evidence="3" key="1">
    <citation type="submission" date="2022-10" db="EMBL/GenBank/DDBJ databases">
        <title>Culturing micro-colonial fungi from biological soil crusts in the Mojave desert and describing Neophaeococcomyces mojavensis, and introducing the new genera and species Taxawa tesnikishii.</title>
        <authorList>
            <person name="Kurbessoian T."/>
            <person name="Stajich J.E."/>
        </authorList>
    </citation>
    <scope>NUCLEOTIDE SEQUENCE</scope>
    <source>
        <strain evidence="3">TK_1</strain>
    </source>
</reference>
<gene>
    <name evidence="3" type="ORF">H2201_001010</name>
</gene>
<keyword evidence="1" id="KW-0560">Oxidoreductase</keyword>